<dbReference type="SUPFAM" id="SSF47954">
    <property type="entry name" value="Cyclin-like"/>
    <property type="match status" value="1"/>
</dbReference>
<sequence length="277" mass="31632">MTPRRYLSKSPSFENRDSPFDSTQNIVETPPTPASSTPSRKHSNNIQRDQNITHKDVLEVACLQNTPIPSPVFTSQLTSHSFEVLVEISKILIELRFPDSVHPRHPSTIPLSHFILETIRRSRSSKPVLLVALLLLTKSITPSALCGRREFLASLLVSSKFLNDKNYSNSAWSKISGLSISEINRLELNFCESLDWKIFVRAEEYELWQDVFLKFSETKQKNEFTRWVRIVRRAAHRAARVNAALSVSANRMFTCANGLKRKREDDLIGWAKIIKVA</sequence>
<dbReference type="AlphaFoldDB" id="A0A1U7LNI1"/>
<evidence type="ECO:0000313" key="3">
    <source>
        <dbReference type="Proteomes" id="UP000186594"/>
    </source>
</evidence>
<dbReference type="GO" id="GO:0005634">
    <property type="term" value="C:nucleus"/>
    <property type="evidence" value="ECO:0007669"/>
    <property type="project" value="TreeGrafter"/>
</dbReference>
<dbReference type="Gene3D" id="1.10.472.10">
    <property type="entry name" value="Cyclin-like"/>
    <property type="match status" value="1"/>
</dbReference>
<dbReference type="PANTHER" id="PTHR15615">
    <property type="match status" value="1"/>
</dbReference>
<comment type="caution">
    <text evidence="2">The sequence shown here is derived from an EMBL/GenBank/DDBJ whole genome shotgun (WGS) entry which is preliminary data.</text>
</comment>
<accession>A0A1U7LNI1</accession>
<dbReference type="Proteomes" id="UP000186594">
    <property type="component" value="Unassembled WGS sequence"/>
</dbReference>
<reference evidence="2 3" key="1">
    <citation type="submission" date="2016-04" db="EMBL/GenBank/DDBJ databases">
        <title>Evolutionary innovation and constraint leading to complex multicellularity in the Ascomycota.</title>
        <authorList>
            <person name="Cisse O."/>
            <person name="Nguyen A."/>
            <person name="Hewitt D.A."/>
            <person name="Jedd G."/>
            <person name="Stajich J.E."/>
        </authorList>
    </citation>
    <scope>NUCLEOTIDE SEQUENCE [LARGE SCALE GENOMIC DNA]</scope>
    <source>
        <strain evidence="2 3">DAH-3</strain>
    </source>
</reference>
<dbReference type="GO" id="GO:0000307">
    <property type="term" value="C:cyclin-dependent protein kinase holoenzyme complex"/>
    <property type="evidence" value="ECO:0007669"/>
    <property type="project" value="TreeGrafter"/>
</dbReference>
<protein>
    <submittedName>
        <fullName evidence="2">G1/S-specific cyclin pas1</fullName>
    </submittedName>
</protein>
<organism evidence="2 3">
    <name type="scientific">Neolecta irregularis (strain DAH-3)</name>
    <dbReference type="NCBI Taxonomy" id="1198029"/>
    <lineage>
        <taxon>Eukaryota</taxon>
        <taxon>Fungi</taxon>
        <taxon>Dikarya</taxon>
        <taxon>Ascomycota</taxon>
        <taxon>Taphrinomycotina</taxon>
        <taxon>Neolectales</taxon>
        <taxon>Neolectaceae</taxon>
        <taxon>Neolecta</taxon>
    </lineage>
</organism>
<name>A0A1U7LNI1_NEOID</name>
<keyword evidence="3" id="KW-1185">Reference proteome</keyword>
<dbReference type="InterPro" id="IPR036915">
    <property type="entry name" value="Cyclin-like_sf"/>
</dbReference>
<dbReference type="CDD" id="cd20557">
    <property type="entry name" value="CYCLIN_ScPCL1-like"/>
    <property type="match status" value="1"/>
</dbReference>
<dbReference type="GO" id="GO:0019901">
    <property type="term" value="F:protein kinase binding"/>
    <property type="evidence" value="ECO:0007669"/>
    <property type="project" value="InterPro"/>
</dbReference>
<feature type="region of interest" description="Disordered" evidence="1">
    <location>
        <begin position="1"/>
        <end position="50"/>
    </location>
</feature>
<proteinExistence type="predicted"/>
<evidence type="ECO:0000256" key="1">
    <source>
        <dbReference type="SAM" id="MobiDB-lite"/>
    </source>
</evidence>
<dbReference type="GO" id="GO:0016538">
    <property type="term" value="F:cyclin-dependent protein serine/threonine kinase regulator activity"/>
    <property type="evidence" value="ECO:0007669"/>
    <property type="project" value="TreeGrafter"/>
</dbReference>
<dbReference type="STRING" id="1198029.A0A1U7LNI1"/>
<dbReference type="EMBL" id="LXFE01000980">
    <property type="protein sequence ID" value="OLL24102.1"/>
    <property type="molecule type" value="Genomic_DNA"/>
</dbReference>
<gene>
    <name evidence="2" type="ORF">NEOLI_004245</name>
</gene>
<dbReference type="OMA" id="RDQNITH"/>
<dbReference type="InterPro" id="IPR013922">
    <property type="entry name" value="Cyclin_PHO80-like"/>
</dbReference>
<evidence type="ECO:0000313" key="2">
    <source>
        <dbReference type="EMBL" id="OLL24102.1"/>
    </source>
</evidence>
<dbReference type="Pfam" id="PF08613">
    <property type="entry name" value="Cyclin"/>
    <property type="match status" value="1"/>
</dbReference>
<dbReference type="PANTHER" id="PTHR15615:SF36">
    <property type="entry name" value="PHO85 CYCLIN-5"/>
    <property type="match status" value="1"/>
</dbReference>
<dbReference type="OrthoDB" id="286814at2759"/>